<organism evidence="3 4">
    <name type="scientific">Streptomyces neyagawaensis</name>
    <dbReference type="NCBI Taxonomy" id="42238"/>
    <lineage>
        <taxon>Bacteria</taxon>
        <taxon>Bacillati</taxon>
        <taxon>Actinomycetota</taxon>
        <taxon>Actinomycetes</taxon>
        <taxon>Kitasatosporales</taxon>
        <taxon>Streptomycetaceae</taxon>
        <taxon>Streptomyces</taxon>
    </lineage>
</organism>
<protein>
    <submittedName>
        <fullName evidence="3">Glucose 1-dehydrogenase</fullName>
        <ecNumber evidence="3">1.1.1.47</ecNumber>
    </submittedName>
</protein>
<evidence type="ECO:0000313" key="4">
    <source>
        <dbReference type="Proteomes" id="UP001551189"/>
    </source>
</evidence>
<dbReference type="EC" id="1.1.1.47" evidence="3"/>
<evidence type="ECO:0000313" key="3">
    <source>
        <dbReference type="EMBL" id="MEU6806232.1"/>
    </source>
</evidence>
<dbReference type="RefSeq" id="WP_359701730.1">
    <property type="nucleotide sequence ID" value="NZ_JBEYXT010000283.1"/>
</dbReference>
<dbReference type="Proteomes" id="UP001551189">
    <property type="component" value="Unassembled WGS sequence"/>
</dbReference>
<dbReference type="SUPFAM" id="SSF51735">
    <property type="entry name" value="NAD(P)-binding Rossmann-fold domains"/>
    <property type="match status" value="1"/>
</dbReference>
<gene>
    <name evidence="3" type="ORF">ABZ931_35365</name>
</gene>
<dbReference type="PRINTS" id="PR00081">
    <property type="entry name" value="GDHRDH"/>
</dbReference>
<evidence type="ECO:0000256" key="1">
    <source>
        <dbReference type="ARBA" id="ARBA00006484"/>
    </source>
</evidence>
<dbReference type="EMBL" id="JBEYXT010000283">
    <property type="protein sequence ID" value="MEU6806232.1"/>
    <property type="molecule type" value="Genomic_DNA"/>
</dbReference>
<evidence type="ECO:0000256" key="2">
    <source>
        <dbReference type="ARBA" id="ARBA00023002"/>
    </source>
</evidence>
<reference evidence="3 4" key="1">
    <citation type="submission" date="2024-06" db="EMBL/GenBank/DDBJ databases">
        <title>The Natural Products Discovery Center: Release of the First 8490 Sequenced Strains for Exploring Actinobacteria Biosynthetic Diversity.</title>
        <authorList>
            <person name="Kalkreuter E."/>
            <person name="Kautsar S.A."/>
            <person name="Yang D."/>
            <person name="Bader C.D."/>
            <person name="Teijaro C.N."/>
            <person name="Fluegel L."/>
            <person name="Davis C.M."/>
            <person name="Simpson J.R."/>
            <person name="Lauterbach L."/>
            <person name="Steele A.D."/>
            <person name="Gui C."/>
            <person name="Meng S."/>
            <person name="Li G."/>
            <person name="Viehrig K."/>
            <person name="Ye F."/>
            <person name="Su P."/>
            <person name="Kiefer A.F."/>
            <person name="Nichols A."/>
            <person name="Cepeda A.J."/>
            <person name="Yan W."/>
            <person name="Fan B."/>
            <person name="Jiang Y."/>
            <person name="Adhikari A."/>
            <person name="Zheng C.-J."/>
            <person name="Schuster L."/>
            <person name="Cowan T.M."/>
            <person name="Smanski M.J."/>
            <person name="Chevrette M.G."/>
            <person name="De Carvalho L.P.S."/>
            <person name="Shen B."/>
        </authorList>
    </citation>
    <scope>NUCLEOTIDE SEQUENCE [LARGE SCALE GENOMIC DNA]</scope>
    <source>
        <strain evidence="3 4">NPDC046851</strain>
    </source>
</reference>
<dbReference type="PANTHER" id="PTHR24321">
    <property type="entry name" value="DEHYDROGENASES, SHORT CHAIN"/>
    <property type="match status" value="1"/>
</dbReference>
<proteinExistence type="inferred from homology"/>
<comment type="similarity">
    <text evidence="1">Belongs to the short-chain dehydrogenases/reductases (SDR) family.</text>
</comment>
<comment type="caution">
    <text evidence="3">The sequence shown here is derived from an EMBL/GenBank/DDBJ whole genome shotgun (WGS) entry which is preliminary data.</text>
</comment>
<dbReference type="InterPro" id="IPR036291">
    <property type="entry name" value="NAD(P)-bd_dom_sf"/>
</dbReference>
<keyword evidence="4" id="KW-1185">Reference proteome</keyword>
<dbReference type="NCBIfam" id="NF005559">
    <property type="entry name" value="PRK07231.1"/>
    <property type="match status" value="1"/>
</dbReference>
<sequence>MTGTPFMEGKSGLVTGGAGGIGRASALAFARAGAAVVVSDLENCRDGGEQTVELIGKEGGRAVFVPCDVTREADQERLVAETVRAYGRLDFALNNAGVEHQASLVDMEAADFDRVIAVNLKGVWLGLKHQIRQMLTQDGTGAIVNTSSLAGLVSPPLLGAYVASKHGVLGLTKTAAVEYAESGIRVNAVCPASIRTPLMEVLTDDQLAQWVSRMAIKRLGEPEEVAAAVVWLCSDQASFVTGVGLPVDAGASAM</sequence>
<dbReference type="PANTHER" id="PTHR24321:SF8">
    <property type="entry name" value="ESTRADIOL 17-BETA-DEHYDROGENASE 8-RELATED"/>
    <property type="match status" value="1"/>
</dbReference>
<keyword evidence="2 3" id="KW-0560">Oxidoreductase</keyword>
<dbReference type="InterPro" id="IPR020904">
    <property type="entry name" value="Sc_DH/Rdtase_CS"/>
</dbReference>
<dbReference type="InterPro" id="IPR002347">
    <property type="entry name" value="SDR_fam"/>
</dbReference>
<dbReference type="PRINTS" id="PR00080">
    <property type="entry name" value="SDRFAMILY"/>
</dbReference>
<dbReference type="Pfam" id="PF13561">
    <property type="entry name" value="adh_short_C2"/>
    <property type="match status" value="1"/>
</dbReference>
<dbReference type="CDD" id="cd05233">
    <property type="entry name" value="SDR_c"/>
    <property type="match status" value="1"/>
</dbReference>
<accession>A0ABV3B9V2</accession>
<dbReference type="PROSITE" id="PS00061">
    <property type="entry name" value="ADH_SHORT"/>
    <property type="match status" value="1"/>
</dbReference>
<name>A0ABV3B9V2_9ACTN</name>
<dbReference type="GO" id="GO:0047936">
    <property type="term" value="F:glucose 1-dehydrogenase [NAD(P)+] activity"/>
    <property type="evidence" value="ECO:0007669"/>
    <property type="project" value="UniProtKB-EC"/>
</dbReference>
<dbReference type="Gene3D" id="3.40.50.720">
    <property type="entry name" value="NAD(P)-binding Rossmann-like Domain"/>
    <property type="match status" value="1"/>
</dbReference>